<dbReference type="NCBIfam" id="TIGR04183">
    <property type="entry name" value="Por_Secre_tail"/>
    <property type="match status" value="1"/>
</dbReference>
<evidence type="ECO:0000313" key="3">
    <source>
        <dbReference type="Proteomes" id="UP000184488"/>
    </source>
</evidence>
<keyword evidence="3" id="KW-1185">Reference proteome</keyword>
<dbReference type="AlphaFoldDB" id="A0A1M6BCF2"/>
<dbReference type="EMBL" id="FQZI01000001">
    <property type="protein sequence ID" value="SHI46238.1"/>
    <property type="molecule type" value="Genomic_DNA"/>
</dbReference>
<proteinExistence type="predicted"/>
<reference evidence="3" key="1">
    <citation type="submission" date="2016-11" db="EMBL/GenBank/DDBJ databases">
        <authorList>
            <person name="Varghese N."/>
            <person name="Submissions S."/>
        </authorList>
    </citation>
    <scope>NUCLEOTIDE SEQUENCE [LARGE SCALE GENOMIC DNA]</scope>
    <source>
        <strain evidence="3">DSM 18829</strain>
    </source>
</reference>
<sequence>MKTIYFLLLLCLTGCANEIMKSNLTVNETSEISKNESAVVDNDVTNTTNIHGLKVMTRHSSKFGNQVYVISDSYSEKNVSFYNEDGKKVYSKKTVGTPINLSKLRRGTYTMEIVEGDKTDTREITIE</sequence>
<evidence type="ECO:0000313" key="2">
    <source>
        <dbReference type="EMBL" id="SHI46238.1"/>
    </source>
</evidence>
<evidence type="ECO:0000256" key="1">
    <source>
        <dbReference type="ARBA" id="ARBA00022729"/>
    </source>
</evidence>
<protein>
    <submittedName>
        <fullName evidence="2">Por secretion system C-terminal sorting domain-containing protein</fullName>
    </submittedName>
</protein>
<gene>
    <name evidence="2" type="ORF">SAMN05444363_0664</name>
</gene>
<organism evidence="2 3">
    <name type="scientific">Flavobacterium terrae</name>
    <dbReference type="NCBI Taxonomy" id="415425"/>
    <lineage>
        <taxon>Bacteria</taxon>
        <taxon>Pseudomonadati</taxon>
        <taxon>Bacteroidota</taxon>
        <taxon>Flavobacteriia</taxon>
        <taxon>Flavobacteriales</taxon>
        <taxon>Flavobacteriaceae</taxon>
        <taxon>Flavobacterium</taxon>
    </lineage>
</organism>
<name>A0A1M6BCF2_9FLAO</name>
<dbReference type="STRING" id="415425.SAMN05444363_0664"/>
<accession>A0A1M6BCF2</accession>
<dbReference type="InterPro" id="IPR026444">
    <property type="entry name" value="Secre_tail"/>
</dbReference>
<dbReference type="Proteomes" id="UP000184488">
    <property type="component" value="Unassembled WGS sequence"/>
</dbReference>
<keyword evidence="1" id="KW-0732">Signal</keyword>